<gene>
    <name evidence="2" type="ORF">CEP54_003643</name>
</gene>
<keyword evidence="3" id="KW-1185">Reference proteome</keyword>
<dbReference type="CDD" id="cd12148">
    <property type="entry name" value="fungal_TF_MHR"/>
    <property type="match status" value="1"/>
</dbReference>
<organism evidence="2 3">
    <name type="scientific">Fusarium duplospermum</name>
    <dbReference type="NCBI Taxonomy" id="1325734"/>
    <lineage>
        <taxon>Eukaryota</taxon>
        <taxon>Fungi</taxon>
        <taxon>Dikarya</taxon>
        <taxon>Ascomycota</taxon>
        <taxon>Pezizomycotina</taxon>
        <taxon>Sordariomycetes</taxon>
        <taxon>Hypocreomycetidae</taxon>
        <taxon>Hypocreales</taxon>
        <taxon>Nectriaceae</taxon>
        <taxon>Fusarium</taxon>
        <taxon>Fusarium solani species complex</taxon>
    </lineage>
</organism>
<reference evidence="2 3" key="1">
    <citation type="submission" date="2017-06" db="EMBL/GenBank/DDBJ databases">
        <title>Comparative genomic analysis of Ambrosia Fusariam Clade fungi.</title>
        <authorList>
            <person name="Stajich J.E."/>
            <person name="Carrillo J."/>
            <person name="Kijimoto T."/>
            <person name="Eskalen A."/>
            <person name="O'Donnell K."/>
            <person name="Kasson M."/>
        </authorList>
    </citation>
    <scope>NUCLEOTIDE SEQUENCE [LARGE SCALE GENOMIC DNA]</scope>
    <source>
        <strain evidence="2 3">NRRL62584</strain>
    </source>
</reference>
<evidence type="ECO:0000313" key="3">
    <source>
        <dbReference type="Proteomes" id="UP000288168"/>
    </source>
</evidence>
<evidence type="ECO:0000313" key="2">
    <source>
        <dbReference type="EMBL" id="RSL66555.1"/>
    </source>
</evidence>
<name>A0A428QMN8_9HYPO</name>
<dbReference type="Proteomes" id="UP000288168">
    <property type="component" value="Unassembled WGS sequence"/>
</dbReference>
<keyword evidence="1" id="KW-0539">Nucleus</keyword>
<evidence type="ECO:0008006" key="4">
    <source>
        <dbReference type="Google" id="ProtNLM"/>
    </source>
</evidence>
<accession>A0A428QMN8</accession>
<dbReference type="InterPro" id="IPR050987">
    <property type="entry name" value="AtrR-like"/>
</dbReference>
<proteinExistence type="predicted"/>
<sequence>MSFLHARSAIPYGSVIGPKFLRAARRILREYEDEDLLYPDSSSIQVRMLLSTSIQQSVGENGLAWHFVGEASLIARRLRLYSENVVNQYPPLEATLLRHCFWSLYIADSAGTCMRNRAIVLYEPLFDAELDLATIGFDQAPLLDPEFGGVSDGFEISLLQGFHHIRCNWSTAADLLLAIREYGKRHPLGPGQEQTADATQIATLTNMYSEFNALLDETPPPIQPPMVFEHELEVITEHQQACYKSQRFRVLSIHYCAKLMIMHECSRHGLTAIVGFRNDDASFTNEEINVARDFVHNLQSIPFNYLEENGEPGVELMRSVGSILLEISQNSEMALSRQRALSQLSVLLDILARLDSKASAKLTAELSDGFFPSPGSMGNGVETPV</sequence>
<comment type="caution">
    <text evidence="2">The sequence shown here is derived from an EMBL/GenBank/DDBJ whole genome shotgun (WGS) entry which is preliminary data.</text>
</comment>
<dbReference type="EMBL" id="NKCI01000024">
    <property type="protein sequence ID" value="RSL66555.1"/>
    <property type="molecule type" value="Genomic_DNA"/>
</dbReference>
<dbReference type="PANTHER" id="PTHR46910">
    <property type="entry name" value="TRANSCRIPTION FACTOR PDR1"/>
    <property type="match status" value="1"/>
</dbReference>
<dbReference type="STRING" id="1325734.A0A428QMN8"/>
<dbReference type="GO" id="GO:0003700">
    <property type="term" value="F:DNA-binding transcription factor activity"/>
    <property type="evidence" value="ECO:0007669"/>
    <property type="project" value="InterPro"/>
</dbReference>
<evidence type="ECO:0000256" key="1">
    <source>
        <dbReference type="ARBA" id="ARBA00023242"/>
    </source>
</evidence>
<dbReference type="PANTHER" id="PTHR46910:SF1">
    <property type="entry name" value="MISCELLANEOUS ZN(II)2CYS6 TRANSCRIPTION FACTOR (EUROFUNG)-RELATED"/>
    <property type="match status" value="1"/>
</dbReference>
<dbReference type="AlphaFoldDB" id="A0A428QMN8"/>
<protein>
    <recommendedName>
        <fullName evidence="4">Transcription factor domain-containing protein</fullName>
    </recommendedName>
</protein>
<dbReference type="OrthoDB" id="2283488at2759"/>